<gene>
    <name evidence="3" type="ORF">R1flu_013907</name>
</gene>
<evidence type="ECO:0000313" key="4">
    <source>
        <dbReference type="Proteomes" id="UP001605036"/>
    </source>
</evidence>
<keyword evidence="1" id="KW-0812">Transmembrane</keyword>
<dbReference type="Proteomes" id="UP001605036">
    <property type="component" value="Unassembled WGS sequence"/>
</dbReference>
<keyword evidence="2" id="KW-0732">Signal</keyword>
<feature type="signal peptide" evidence="2">
    <location>
        <begin position="1"/>
        <end position="31"/>
    </location>
</feature>
<reference evidence="3 4" key="1">
    <citation type="submission" date="2024-09" db="EMBL/GenBank/DDBJ databases">
        <title>Chromosome-scale assembly of Riccia fluitans.</title>
        <authorList>
            <person name="Paukszto L."/>
            <person name="Sawicki J."/>
            <person name="Karawczyk K."/>
            <person name="Piernik-Szablinska J."/>
            <person name="Szczecinska M."/>
            <person name="Mazdziarz M."/>
        </authorList>
    </citation>
    <scope>NUCLEOTIDE SEQUENCE [LARGE SCALE GENOMIC DNA]</scope>
    <source>
        <strain evidence="3">Rf_01</strain>
        <tissue evidence="3">Aerial parts of the thallus</tissue>
    </source>
</reference>
<dbReference type="AlphaFoldDB" id="A0ABD1YEL4"/>
<keyword evidence="1" id="KW-1133">Transmembrane helix</keyword>
<comment type="caution">
    <text evidence="3">The sequence shown here is derived from an EMBL/GenBank/DDBJ whole genome shotgun (WGS) entry which is preliminary data.</text>
</comment>
<feature type="transmembrane region" description="Helical" evidence="1">
    <location>
        <begin position="55"/>
        <end position="74"/>
    </location>
</feature>
<proteinExistence type="predicted"/>
<keyword evidence="4" id="KW-1185">Reference proteome</keyword>
<protein>
    <submittedName>
        <fullName evidence="3">Uncharacterized protein</fullName>
    </submittedName>
</protein>
<evidence type="ECO:0000256" key="1">
    <source>
        <dbReference type="SAM" id="Phobius"/>
    </source>
</evidence>
<evidence type="ECO:0000313" key="3">
    <source>
        <dbReference type="EMBL" id="KAL2629221.1"/>
    </source>
</evidence>
<feature type="chain" id="PRO_5044783366" evidence="2">
    <location>
        <begin position="32"/>
        <end position="75"/>
    </location>
</feature>
<accession>A0ABD1YEL4</accession>
<evidence type="ECO:0000256" key="2">
    <source>
        <dbReference type="SAM" id="SignalP"/>
    </source>
</evidence>
<keyword evidence="1" id="KW-0472">Membrane</keyword>
<organism evidence="3 4">
    <name type="scientific">Riccia fluitans</name>
    <dbReference type="NCBI Taxonomy" id="41844"/>
    <lineage>
        <taxon>Eukaryota</taxon>
        <taxon>Viridiplantae</taxon>
        <taxon>Streptophyta</taxon>
        <taxon>Embryophyta</taxon>
        <taxon>Marchantiophyta</taxon>
        <taxon>Marchantiopsida</taxon>
        <taxon>Marchantiidae</taxon>
        <taxon>Marchantiales</taxon>
        <taxon>Ricciaceae</taxon>
        <taxon>Riccia</taxon>
    </lineage>
</organism>
<name>A0ABD1YEL4_9MARC</name>
<dbReference type="EMBL" id="JBHFFA010000004">
    <property type="protein sequence ID" value="KAL2629221.1"/>
    <property type="molecule type" value="Genomic_DNA"/>
</dbReference>
<sequence length="75" mass="7311">MASINMRFSKAMILAILAMVLIASLESVAVAAQEAPAPGPAALAPSSGRSPGSLLPAAIFPAVVAVLSALAAIAL</sequence>